<feature type="compositionally biased region" description="Basic and acidic residues" evidence="1">
    <location>
        <begin position="1"/>
        <end position="12"/>
    </location>
</feature>
<dbReference type="Proteomes" id="UP001221142">
    <property type="component" value="Unassembled WGS sequence"/>
</dbReference>
<reference evidence="2" key="1">
    <citation type="submission" date="2023-03" db="EMBL/GenBank/DDBJ databases">
        <title>Massive genome expansion in bonnet fungi (Mycena s.s.) driven by repeated elements and novel gene families across ecological guilds.</title>
        <authorList>
            <consortium name="Lawrence Berkeley National Laboratory"/>
            <person name="Harder C.B."/>
            <person name="Miyauchi S."/>
            <person name="Viragh M."/>
            <person name="Kuo A."/>
            <person name="Thoen E."/>
            <person name="Andreopoulos B."/>
            <person name="Lu D."/>
            <person name="Skrede I."/>
            <person name="Drula E."/>
            <person name="Henrissat B."/>
            <person name="Morin E."/>
            <person name="Kohler A."/>
            <person name="Barry K."/>
            <person name="LaButti K."/>
            <person name="Morin E."/>
            <person name="Salamov A."/>
            <person name="Lipzen A."/>
            <person name="Mereny Z."/>
            <person name="Hegedus B."/>
            <person name="Baldrian P."/>
            <person name="Stursova M."/>
            <person name="Weitz H."/>
            <person name="Taylor A."/>
            <person name="Grigoriev I.V."/>
            <person name="Nagy L.G."/>
            <person name="Martin F."/>
            <person name="Kauserud H."/>
        </authorList>
    </citation>
    <scope>NUCLEOTIDE SEQUENCE</scope>
    <source>
        <strain evidence="2">9284</strain>
    </source>
</reference>
<organism evidence="2 3">
    <name type="scientific">Roridomyces roridus</name>
    <dbReference type="NCBI Taxonomy" id="1738132"/>
    <lineage>
        <taxon>Eukaryota</taxon>
        <taxon>Fungi</taxon>
        <taxon>Dikarya</taxon>
        <taxon>Basidiomycota</taxon>
        <taxon>Agaricomycotina</taxon>
        <taxon>Agaricomycetes</taxon>
        <taxon>Agaricomycetidae</taxon>
        <taxon>Agaricales</taxon>
        <taxon>Marasmiineae</taxon>
        <taxon>Mycenaceae</taxon>
        <taxon>Roridomyces</taxon>
    </lineage>
</organism>
<sequence>MWHSLRDLDQKKPSPPSFSPTPAPNLAYNAPLGPPGREKEVPTVSFPPVKKNSGQLPGETIQAFLERRRIRNEKLAKQESPQKKQSRLAQESNALRGSAPGRGAKARVFIWDDENGFFIRRAYSRENAASRWDEFTPAQRIFDGFSSTWDLCTALAPDEEAEPEDDDDDALMAVTGSDAAQDLTVAHALNADELAEDQGQLQGWAVQKIEEILPSRFGFNSIQTPEGLDPKKALQTITCSWAVGNKLWKNDKYPLLPFFLQSIFEQKPLSQIPPSMMDMANPDSDLTASSWAVDVFIWRETKPLVYEIRSSKDQDSLPSILLEHAATVLQILRMHEENIFTIIRELVTYGVEFHVAWKKSPQYRSYPPPRTPGLGRRSEAYKGTIVDFWVYVKQRNDFLHSPRGHVALFYGGIIGRVARLVLEDPEDLACLAPSDELLRTGARFYDDEALALWRPVLTLDEVNLICGVYEVETGMH</sequence>
<comment type="caution">
    <text evidence="2">The sequence shown here is derived from an EMBL/GenBank/DDBJ whole genome shotgun (WGS) entry which is preliminary data.</text>
</comment>
<feature type="region of interest" description="Disordered" evidence="1">
    <location>
        <begin position="1"/>
        <end position="60"/>
    </location>
</feature>
<accession>A0AAD7AZ23</accession>
<evidence type="ECO:0000313" key="3">
    <source>
        <dbReference type="Proteomes" id="UP001221142"/>
    </source>
</evidence>
<gene>
    <name evidence="2" type="ORF">FB45DRAFT_767826</name>
</gene>
<protein>
    <submittedName>
        <fullName evidence="2">Uncharacterized protein</fullName>
    </submittedName>
</protein>
<evidence type="ECO:0000313" key="2">
    <source>
        <dbReference type="EMBL" id="KAJ7604971.1"/>
    </source>
</evidence>
<keyword evidence="3" id="KW-1185">Reference proteome</keyword>
<feature type="compositionally biased region" description="Pro residues" evidence="1">
    <location>
        <begin position="13"/>
        <end position="23"/>
    </location>
</feature>
<name>A0AAD7AZ23_9AGAR</name>
<feature type="region of interest" description="Disordered" evidence="1">
    <location>
        <begin position="74"/>
        <end position="100"/>
    </location>
</feature>
<dbReference type="EMBL" id="JARKIF010000085">
    <property type="protein sequence ID" value="KAJ7604971.1"/>
    <property type="molecule type" value="Genomic_DNA"/>
</dbReference>
<evidence type="ECO:0000256" key="1">
    <source>
        <dbReference type="SAM" id="MobiDB-lite"/>
    </source>
</evidence>
<proteinExistence type="predicted"/>
<dbReference type="AlphaFoldDB" id="A0AAD7AZ23"/>